<dbReference type="Pfam" id="PF05402">
    <property type="entry name" value="PqqD"/>
    <property type="match status" value="1"/>
</dbReference>
<protein>
    <recommendedName>
        <fullName evidence="3">PqqD family protein</fullName>
    </recommendedName>
</protein>
<reference evidence="2" key="1">
    <citation type="submission" date="2017-12" db="EMBL/GenBank/DDBJ databases">
        <title>Whole genome sequencing of Acidipropionibacterium jensenii strains JS279 and JS280.</title>
        <authorList>
            <person name="Deptula P."/>
            <person name="Laine P."/>
            <person name="Smolander O.-P."/>
            <person name="Paulin L."/>
            <person name="Auvinen P."/>
            <person name="Varmanen P."/>
        </authorList>
    </citation>
    <scope>NUCLEOTIDE SEQUENCE [LARGE SCALE GENOMIC DNA]</scope>
    <source>
        <strain evidence="2">JS280</strain>
    </source>
</reference>
<evidence type="ECO:0000313" key="1">
    <source>
        <dbReference type="EMBL" id="AZZ40512.1"/>
    </source>
</evidence>
<dbReference type="RefSeq" id="WP_097799664.1">
    <property type="nucleotide sequence ID" value="NZ_CP025570.1"/>
</dbReference>
<evidence type="ECO:0008006" key="3">
    <source>
        <dbReference type="Google" id="ProtNLM"/>
    </source>
</evidence>
<dbReference type="EMBL" id="CP025570">
    <property type="protein sequence ID" value="AZZ40512.1"/>
    <property type="molecule type" value="Genomic_DNA"/>
</dbReference>
<dbReference type="AlphaFoldDB" id="A0A3T0S2E1"/>
<dbReference type="InterPro" id="IPR008792">
    <property type="entry name" value="PQQD"/>
</dbReference>
<accession>A0A3T0S2E1</accession>
<dbReference type="Proteomes" id="UP000285875">
    <property type="component" value="Chromosome"/>
</dbReference>
<dbReference type="KEGG" id="aji:C0Z10_13060"/>
<sequence length="89" mass="9641">MRVRLNPPADTLSRDGEAILLYPGEAVRLAGISAEIVRLAVEPVTMEHLAHCLEARFGAPEHTSLIEALTAVIDALVSRRVLTLDPETT</sequence>
<gene>
    <name evidence="1" type="ORF">C0Z10_13060</name>
</gene>
<organism evidence="1 2">
    <name type="scientific">Acidipropionibacterium jensenii</name>
    <dbReference type="NCBI Taxonomy" id="1749"/>
    <lineage>
        <taxon>Bacteria</taxon>
        <taxon>Bacillati</taxon>
        <taxon>Actinomycetota</taxon>
        <taxon>Actinomycetes</taxon>
        <taxon>Propionibacteriales</taxon>
        <taxon>Propionibacteriaceae</taxon>
        <taxon>Acidipropionibacterium</taxon>
    </lineage>
</organism>
<dbReference type="InterPro" id="IPR041881">
    <property type="entry name" value="PqqD_sf"/>
</dbReference>
<proteinExistence type="predicted"/>
<dbReference type="Gene3D" id="1.10.10.1150">
    <property type="entry name" value="Coenzyme PQQ synthesis protein D (PqqD)"/>
    <property type="match status" value="1"/>
</dbReference>
<name>A0A3T0S2E1_9ACTN</name>
<evidence type="ECO:0000313" key="2">
    <source>
        <dbReference type="Proteomes" id="UP000285875"/>
    </source>
</evidence>